<feature type="non-terminal residue" evidence="2">
    <location>
        <position position="1"/>
    </location>
</feature>
<comment type="caution">
    <text evidence="2">The sequence shown here is derived from an EMBL/GenBank/DDBJ whole genome shotgun (WGS) entry which is preliminary data.</text>
</comment>
<evidence type="ECO:0000313" key="3">
    <source>
        <dbReference type="Proteomes" id="UP000187406"/>
    </source>
</evidence>
<sequence length="21" mass="2560">PQLKKRFPQLQKMNHRQPSPT</sequence>
<dbReference type="EMBL" id="BDDD01003283">
    <property type="protein sequence ID" value="GAV84641.1"/>
    <property type="molecule type" value="Genomic_DNA"/>
</dbReference>
<keyword evidence="3" id="KW-1185">Reference proteome</keyword>
<protein>
    <submittedName>
        <fullName evidence="2">Uncharacterized protein</fullName>
    </submittedName>
</protein>
<feature type="region of interest" description="Disordered" evidence="1">
    <location>
        <begin position="1"/>
        <end position="21"/>
    </location>
</feature>
<dbReference type="AlphaFoldDB" id="A0A1Q3CWW1"/>
<dbReference type="OrthoDB" id="1837452at2759"/>
<proteinExistence type="predicted"/>
<name>A0A1Q3CWW1_CEPFO</name>
<reference evidence="3" key="1">
    <citation type="submission" date="2016-04" db="EMBL/GenBank/DDBJ databases">
        <title>Cephalotus genome sequencing.</title>
        <authorList>
            <person name="Fukushima K."/>
            <person name="Hasebe M."/>
            <person name="Fang X."/>
        </authorList>
    </citation>
    <scope>NUCLEOTIDE SEQUENCE [LARGE SCALE GENOMIC DNA]</scope>
    <source>
        <strain evidence="3">cv. St1</strain>
    </source>
</reference>
<organism evidence="2 3">
    <name type="scientific">Cephalotus follicularis</name>
    <name type="common">Albany pitcher plant</name>
    <dbReference type="NCBI Taxonomy" id="3775"/>
    <lineage>
        <taxon>Eukaryota</taxon>
        <taxon>Viridiplantae</taxon>
        <taxon>Streptophyta</taxon>
        <taxon>Embryophyta</taxon>
        <taxon>Tracheophyta</taxon>
        <taxon>Spermatophyta</taxon>
        <taxon>Magnoliopsida</taxon>
        <taxon>eudicotyledons</taxon>
        <taxon>Gunneridae</taxon>
        <taxon>Pentapetalae</taxon>
        <taxon>rosids</taxon>
        <taxon>fabids</taxon>
        <taxon>Oxalidales</taxon>
        <taxon>Cephalotaceae</taxon>
        <taxon>Cephalotus</taxon>
    </lineage>
</organism>
<evidence type="ECO:0000256" key="1">
    <source>
        <dbReference type="SAM" id="MobiDB-lite"/>
    </source>
</evidence>
<dbReference type="Proteomes" id="UP000187406">
    <property type="component" value="Unassembled WGS sequence"/>
</dbReference>
<accession>A0A1Q3CWW1</accession>
<evidence type="ECO:0000313" key="2">
    <source>
        <dbReference type="EMBL" id="GAV84641.1"/>
    </source>
</evidence>
<gene>
    <name evidence="2" type="ORF">CFOL_v3_28085</name>
</gene>